<dbReference type="AlphaFoldDB" id="A0A0E9W648"/>
<organism evidence="1">
    <name type="scientific">Anguilla anguilla</name>
    <name type="common">European freshwater eel</name>
    <name type="synonym">Muraena anguilla</name>
    <dbReference type="NCBI Taxonomy" id="7936"/>
    <lineage>
        <taxon>Eukaryota</taxon>
        <taxon>Metazoa</taxon>
        <taxon>Chordata</taxon>
        <taxon>Craniata</taxon>
        <taxon>Vertebrata</taxon>
        <taxon>Euteleostomi</taxon>
        <taxon>Actinopterygii</taxon>
        <taxon>Neopterygii</taxon>
        <taxon>Teleostei</taxon>
        <taxon>Anguilliformes</taxon>
        <taxon>Anguillidae</taxon>
        <taxon>Anguilla</taxon>
    </lineage>
</organism>
<accession>A0A0E9W648</accession>
<reference evidence="1" key="2">
    <citation type="journal article" date="2015" name="Fish Shellfish Immunol.">
        <title>Early steps in the European eel (Anguilla anguilla)-Vibrio vulnificus interaction in the gills: Role of the RtxA13 toxin.</title>
        <authorList>
            <person name="Callol A."/>
            <person name="Pajuelo D."/>
            <person name="Ebbesson L."/>
            <person name="Teles M."/>
            <person name="MacKenzie S."/>
            <person name="Amaro C."/>
        </authorList>
    </citation>
    <scope>NUCLEOTIDE SEQUENCE</scope>
</reference>
<protein>
    <submittedName>
        <fullName evidence="1">Uncharacterized protein</fullName>
    </submittedName>
</protein>
<sequence length="32" mass="3674">MLSVAKNKNTTGIQRMHTLSDLQKRCLGSWKQ</sequence>
<proteinExistence type="predicted"/>
<reference evidence="1" key="1">
    <citation type="submission" date="2014-11" db="EMBL/GenBank/DDBJ databases">
        <authorList>
            <person name="Amaro Gonzalez C."/>
        </authorList>
    </citation>
    <scope>NUCLEOTIDE SEQUENCE</scope>
</reference>
<evidence type="ECO:0000313" key="1">
    <source>
        <dbReference type="EMBL" id="JAH85822.1"/>
    </source>
</evidence>
<name>A0A0E9W648_ANGAN</name>
<dbReference type="EMBL" id="GBXM01022755">
    <property type="protein sequence ID" value="JAH85822.1"/>
    <property type="molecule type" value="Transcribed_RNA"/>
</dbReference>